<dbReference type="Pfam" id="PF13532">
    <property type="entry name" value="2OG-FeII_Oxy_2"/>
    <property type="match status" value="1"/>
</dbReference>
<proteinExistence type="predicted"/>
<evidence type="ECO:0000313" key="2">
    <source>
        <dbReference type="EMBL" id="AYV86106.1"/>
    </source>
</evidence>
<dbReference type="InterPro" id="IPR037151">
    <property type="entry name" value="AlkB-like_sf"/>
</dbReference>
<dbReference type="InterPro" id="IPR005123">
    <property type="entry name" value="Oxoglu/Fe-dep_dioxygenase_dom"/>
</dbReference>
<protein>
    <submittedName>
        <fullName evidence="2">Alkylated DNA repair protein</fullName>
    </submittedName>
</protein>
<dbReference type="PANTHER" id="PTHR31212">
    <property type="entry name" value="ALPHA-KETOGLUTARATE-DEPENDENT DIOXYGENASE ALKB HOMOLOG 3"/>
    <property type="match status" value="1"/>
</dbReference>
<dbReference type="GO" id="GO:0006307">
    <property type="term" value="P:DNA alkylation repair"/>
    <property type="evidence" value="ECO:0007669"/>
    <property type="project" value="InterPro"/>
</dbReference>
<dbReference type="Gene3D" id="2.60.120.590">
    <property type="entry name" value="Alpha-ketoglutarate-dependent dioxygenase AlkB-like"/>
    <property type="match status" value="1"/>
</dbReference>
<dbReference type="GO" id="GO:0051213">
    <property type="term" value="F:dioxygenase activity"/>
    <property type="evidence" value="ECO:0007669"/>
    <property type="project" value="InterPro"/>
</dbReference>
<gene>
    <name evidence="2" type="ORF">Solivirus7_4</name>
</gene>
<feature type="domain" description="Fe2OG dioxygenase" evidence="1">
    <location>
        <begin position="97"/>
        <end position="196"/>
    </location>
</feature>
<sequence length="197" mass="22516">MAFQTLIEGEKGKLVICKNYVTVDLFEFLNRLPFNIEPEIFIFGRTMRQRRDVLFYSNESEGYKYSGQIMRSVPFSGQEGEFLLALMQRVNQSLGTNFNGILINRYQDGTKTIGAHSDDEKGLDANNSSVASISFGAARTFRIRDKHTKEIVVDVQTESGILILMSGNFQRSYTHEISQQKTIHNSRISLTFRSHKE</sequence>
<dbReference type="InterPro" id="IPR032854">
    <property type="entry name" value="ALKBH3"/>
</dbReference>
<evidence type="ECO:0000259" key="1">
    <source>
        <dbReference type="PROSITE" id="PS51471"/>
    </source>
</evidence>
<accession>A0A3G5AFX4</accession>
<dbReference type="EMBL" id="MK072495">
    <property type="protein sequence ID" value="AYV86106.1"/>
    <property type="molecule type" value="Genomic_DNA"/>
</dbReference>
<name>A0A3G5AFX4_9VIRU</name>
<dbReference type="SUPFAM" id="SSF51197">
    <property type="entry name" value="Clavaminate synthase-like"/>
    <property type="match status" value="1"/>
</dbReference>
<reference evidence="2" key="1">
    <citation type="submission" date="2018-10" db="EMBL/GenBank/DDBJ databases">
        <title>Hidden diversity of soil giant viruses.</title>
        <authorList>
            <person name="Schulz F."/>
            <person name="Alteio L."/>
            <person name="Goudeau D."/>
            <person name="Ryan E.M."/>
            <person name="Malmstrom R.R."/>
            <person name="Blanchard J."/>
            <person name="Woyke T."/>
        </authorList>
    </citation>
    <scope>NUCLEOTIDE SEQUENCE</scope>
    <source>
        <strain evidence="2">SOV1</strain>
    </source>
</reference>
<organism evidence="2">
    <name type="scientific">Solivirus sp</name>
    <dbReference type="NCBI Taxonomy" id="2487772"/>
    <lineage>
        <taxon>Viruses</taxon>
        <taxon>Pithoviruses</taxon>
    </lineage>
</organism>
<dbReference type="PROSITE" id="PS51471">
    <property type="entry name" value="FE2OG_OXY"/>
    <property type="match status" value="1"/>
</dbReference>
<dbReference type="InterPro" id="IPR027450">
    <property type="entry name" value="AlkB-like"/>
</dbReference>
<dbReference type="PANTHER" id="PTHR31212:SF4">
    <property type="entry name" value="ALPHA-KETOGLUTARATE-DEPENDENT DIOXYGENASE ALKB HOMOLOG 3"/>
    <property type="match status" value="1"/>
</dbReference>